<dbReference type="InterPro" id="IPR016166">
    <property type="entry name" value="FAD-bd_PCMH"/>
</dbReference>
<dbReference type="InterPro" id="IPR051914">
    <property type="entry name" value="FAD-linked_OxidoTrans_Type4"/>
</dbReference>
<dbReference type="Gene3D" id="3.30.70.2190">
    <property type="match status" value="1"/>
</dbReference>
<dbReference type="OrthoDB" id="9767256at2"/>
<dbReference type="InterPro" id="IPR016164">
    <property type="entry name" value="FAD-linked_Oxase-like_C"/>
</dbReference>
<evidence type="ECO:0000256" key="4">
    <source>
        <dbReference type="ARBA" id="ARBA00022827"/>
    </source>
</evidence>
<dbReference type="InterPro" id="IPR006094">
    <property type="entry name" value="Oxid_FAD_bind_N"/>
</dbReference>
<dbReference type="AlphaFoldDB" id="A0A1W1W1H0"/>
<dbReference type="Pfam" id="PF02913">
    <property type="entry name" value="FAD-oxidase_C"/>
    <property type="match status" value="1"/>
</dbReference>
<evidence type="ECO:0000259" key="6">
    <source>
        <dbReference type="PROSITE" id="PS51387"/>
    </source>
</evidence>
<sequence length="467" mass="50199">MTQVPKIAKELAKIVGRDRVFTNLEDRLCYAYDATFVEHLPDVVVKPASTEEVARILELAHREGIPIHPRGAGTGLSGGSVPLGGGIALVMTEMREIRKIHREDMLAVVAPGVVTAHLHRAAEACGLFYPPDPSSSEFCTIGGNVATGAGGPRGLKYGVTRDYVLGLEVVLADGSVIRTGGRTIKNATGYDLTRLFTGSEGTLGVITEIIVRLLPLPSTVRTLLAVFKDLAQAGEAVTAILTSGIVPRTLEIMDQISIALVEKFSPCGLPLDAAAVLLIETDGQKEQAEREAEEIHTLLTRQGAEVTLAKNPEEADKLWKARRAVSPAIAKIKPTKISEDVTVPRSQIPTMIRRLGEIRQKYNIDLVIFGHAGDGNLHPNIACDRRDQGEMRRVEQAIAEILNAALELGGTLSGEHGIGVLKAPFLLSDLGSGGWIAMKKIKQSLDPKGILNPGKIFIERSQELVKT</sequence>
<keyword evidence="5" id="KW-0560">Oxidoreductase</keyword>
<dbReference type="InterPro" id="IPR016169">
    <property type="entry name" value="FAD-bd_PCMH_sub2"/>
</dbReference>
<accession>A0A1W1W1H0</accession>
<reference evidence="7 8" key="1">
    <citation type="submission" date="2017-04" db="EMBL/GenBank/DDBJ databases">
        <authorList>
            <person name="Afonso C.L."/>
            <person name="Miller P.J."/>
            <person name="Scott M.A."/>
            <person name="Spackman E."/>
            <person name="Goraichik I."/>
            <person name="Dimitrov K.M."/>
            <person name="Suarez D.L."/>
            <person name="Swayne D.E."/>
        </authorList>
    </citation>
    <scope>NUCLEOTIDE SEQUENCE [LARGE SCALE GENOMIC DNA]</scope>
    <source>
        <strain evidence="7 8">ToBE</strain>
    </source>
</reference>
<comment type="similarity">
    <text evidence="2">Belongs to the FAD-binding oxidoreductase/transferase type 4 family.</text>
</comment>
<evidence type="ECO:0000256" key="1">
    <source>
        <dbReference type="ARBA" id="ARBA00001974"/>
    </source>
</evidence>
<dbReference type="EMBL" id="LT838272">
    <property type="protein sequence ID" value="SMB99363.1"/>
    <property type="molecule type" value="Genomic_DNA"/>
</dbReference>
<dbReference type="GO" id="GO:0016491">
    <property type="term" value="F:oxidoreductase activity"/>
    <property type="evidence" value="ECO:0007669"/>
    <property type="project" value="UniProtKB-KW"/>
</dbReference>
<dbReference type="GO" id="GO:0071949">
    <property type="term" value="F:FAD binding"/>
    <property type="evidence" value="ECO:0007669"/>
    <property type="project" value="InterPro"/>
</dbReference>
<dbReference type="PANTHER" id="PTHR42934">
    <property type="entry name" value="GLYCOLATE OXIDASE SUBUNIT GLCD"/>
    <property type="match status" value="1"/>
</dbReference>
<name>A0A1W1W1H0_9FIRM</name>
<dbReference type="InterPro" id="IPR036318">
    <property type="entry name" value="FAD-bd_PCMH-like_sf"/>
</dbReference>
<dbReference type="PROSITE" id="PS51387">
    <property type="entry name" value="FAD_PCMH"/>
    <property type="match status" value="1"/>
</dbReference>
<protein>
    <submittedName>
        <fullName evidence="7">Glycolate oxidase</fullName>
    </submittedName>
</protein>
<dbReference type="Gene3D" id="3.30.43.10">
    <property type="entry name" value="Uridine Diphospho-n-acetylenolpyruvylglucosamine Reductase, domain 2"/>
    <property type="match status" value="1"/>
</dbReference>
<evidence type="ECO:0000313" key="7">
    <source>
        <dbReference type="EMBL" id="SMB99363.1"/>
    </source>
</evidence>
<dbReference type="PANTHER" id="PTHR42934:SF3">
    <property type="entry name" value="D-LACTATE DEHYDROGENASE"/>
    <property type="match status" value="1"/>
</dbReference>
<dbReference type="InterPro" id="IPR016167">
    <property type="entry name" value="FAD-bd_PCMH_sub1"/>
</dbReference>
<feature type="domain" description="FAD-binding PCMH-type" evidence="6">
    <location>
        <begin position="37"/>
        <end position="216"/>
    </location>
</feature>
<dbReference type="STRING" id="698762.SAMN00808754_2869"/>
<dbReference type="SUPFAM" id="SSF55103">
    <property type="entry name" value="FAD-linked oxidases, C-terminal domain"/>
    <property type="match status" value="1"/>
</dbReference>
<dbReference type="FunFam" id="1.10.45.10:FF:000001">
    <property type="entry name" value="D-lactate dehydrogenase mitochondrial"/>
    <property type="match status" value="1"/>
</dbReference>
<dbReference type="InterPro" id="IPR016171">
    <property type="entry name" value="Vanillyl_alc_oxidase_C-sub2"/>
</dbReference>
<evidence type="ECO:0000256" key="5">
    <source>
        <dbReference type="ARBA" id="ARBA00023002"/>
    </source>
</evidence>
<dbReference type="InterPro" id="IPR004113">
    <property type="entry name" value="FAD-bd_oxidored_4_C"/>
</dbReference>
<evidence type="ECO:0000313" key="8">
    <source>
        <dbReference type="Proteomes" id="UP000192569"/>
    </source>
</evidence>
<dbReference type="SUPFAM" id="SSF56176">
    <property type="entry name" value="FAD-binding/transporter-associated domain-like"/>
    <property type="match status" value="1"/>
</dbReference>
<evidence type="ECO:0000256" key="3">
    <source>
        <dbReference type="ARBA" id="ARBA00022630"/>
    </source>
</evidence>
<keyword evidence="8" id="KW-1185">Reference proteome</keyword>
<dbReference type="Pfam" id="PF01565">
    <property type="entry name" value="FAD_binding_4"/>
    <property type="match status" value="1"/>
</dbReference>
<comment type="cofactor">
    <cofactor evidence="1">
        <name>FAD</name>
        <dbReference type="ChEBI" id="CHEBI:57692"/>
    </cofactor>
</comment>
<dbReference type="Gene3D" id="1.10.45.10">
    <property type="entry name" value="Vanillyl-alcohol Oxidase, Chain A, domain 4"/>
    <property type="match status" value="1"/>
</dbReference>
<dbReference type="Proteomes" id="UP000192569">
    <property type="component" value="Chromosome I"/>
</dbReference>
<proteinExistence type="inferred from homology"/>
<dbReference type="FunFam" id="3.30.70.2740:FF:000001">
    <property type="entry name" value="D-lactate dehydrogenase mitochondrial"/>
    <property type="match status" value="1"/>
</dbReference>
<keyword evidence="4" id="KW-0274">FAD</keyword>
<organism evidence="7 8">
    <name type="scientific">Thermanaeromonas toyohensis ToBE</name>
    <dbReference type="NCBI Taxonomy" id="698762"/>
    <lineage>
        <taxon>Bacteria</taxon>
        <taxon>Bacillati</taxon>
        <taxon>Bacillota</taxon>
        <taxon>Clostridia</taxon>
        <taxon>Neomoorellales</taxon>
        <taxon>Neomoorellaceae</taxon>
        <taxon>Thermanaeromonas</taxon>
    </lineage>
</organism>
<gene>
    <name evidence="7" type="ORF">SAMN00808754_2869</name>
</gene>
<keyword evidence="3" id="KW-0285">Flavoprotein</keyword>
<dbReference type="Gene3D" id="3.30.465.10">
    <property type="match status" value="1"/>
</dbReference>
<dbReference type="Gene3D" id="3.30.70.2740">
    <property type="match status" value="1"/>
</dbReference>
<evidence type="ECO:0000256" key="2">
    <source>
        <dbReference type="ARBA" id="ARBA00008000"/>
    </source>
</evidence>